<dbReference type="AlphaFoldDB" id="A0A952FM20"/>
<feature type="transmembrane region" description="Helical" evidence="1">
    <location>
        <begin position="91"/>
        <end position="110"/>
    </location>
</feature>
<feature type="transmembrane region" description="Helical" evidence="1">
    <location>
        <begin position="33"/>
        <end position="52"/>
    </location>
</feature>
<feature type="transmembrane region" description="Helical" evidence="1">
    <location>
        <begin position="208"/>
        <end position="230"/>
    </location>
</feature>
<feature type="transmembrane region" description="Helical" evidence="1">
    <location>
        <begin position="58"/>
        <end position="84"/>
    </location>
</feature>
<evidence type="ECO:0000313" key="3">
    <source>
        <dbReference type="Proteomes" id="UP000700706"/>
    </source>
</evidence>
<gene>
    <name evidence="2" type="ORF">JF625_11100</name>
</gene>
<feature type="transmembrane region" description="Helical" evidence="1">
    <location>
        <begin position="177"/>
        <end position="196"/>
    </location>
</feature>
<accession>A0A952FM20</accession>
<keyword evidence="1" id="KW-0812">Transmembrane</keyword>
<feature type="transmembrane region" description="Helical" evidence="1">
    <location>
        <begin position="155"/>
        <end position="171"/>
    </location>
</feature>
<organism evidence="2 3">
    <name type="scientific">Inquilinus limosus</name>
    <dbReference type="NCBI Taxonomy" id="171674"/>
    <lineage>
        <taxon>Bacteria</taxon>
        <taxon>Pseudomonadati</taxon>
        <taxon>Pseudomonadota</taxon>
        <taxon>Alphaproteobacteria</taxon>
        <taxon>Rhodospirillales</taxon>
        <taxon>Rhodospirillaceae</taxon>
        <taxon>Inquilinus</taxon>
    </lineage>
</organism>
<name>A0A952FM20_9PROT</name>
<sequence>MIDPFWLLFAAKLALTAGIVVTASLLVERSGPVLGAMIATLPISVGPAYVFLAMEHDAAFIAGSAVASLAVNSATAVFLTLYSLLARSRGLAPSLALGLLGWAATVAVISRVDWTLAGAVALNLVVFAACLPLALRRLTTLPAVRAPGRRWDIPARAAAVTGLIAAVLVIGRALGPAAAGFAALAPVVTGSLAVLLHPRIGGPATAVVFANALIGMVGYIPALALLHLAAPPLGSTAALGLALAACVLWNAAMLALRGRKAVPARP</sequence>
<dbReference type="Proteomes" id="UP000700706">
    <property type="component" value="Unassembled WGS sequence"/>
</dbReference>
<feature type="transmembrane region" description="Helical" evidence="1">
    <location>
        <begin position="6"/>
        <end position="26"/>
    </location>
</feature>
<dbReference type="EMBL" id="JAEKLZ010000181">
    <property type="protein sequence ID" value="MBW8725685.1"/>
    <property type="molecule type" value="Genomic_DNA"/>
</dbReference>
<comment type="caution">
    <text evidence="2">The sequence shown here is derived from an EMBL/GenBank/DDBJ whole genome shotgun (WGS) entry which is preliminary data.</text>
</comment>
<protein>
    <submittedName>
        <fullName evidence="2">Uncharacterized protein</fullName>
    </submittedName>
</protein>
<feature type="transmembrane region" description="Helical" evidence="1">
    <location>
        <begin position="236"/>
        <end position="256"/>
    </location>
</feature>
<proteinExistence type="predicted"/>
<keyword evidence="1" id="KW-0472">Membrane</keyword>
<reference evidence="2" key="1">
    <citation type="submission" date="2020-06" db="EMBL/GenBank/DDBJ databases">
        <title>Stable isotope informed genome-resolved metagenomics uncovers potential trophic interactions in rhizosphere soil.</title>
        <authorList>
            <person name="Starr E.P."/>
            <person name="Shi S."/>
            <person name="Blazewicz S.J."/>
            <person name="Koch B.J."/>
            <person name="Probst A.J."/>
            <person name="Hungate B.A."/>
            <person name="Pett-Ridge J."/>
            <person name="Firestone M.K."/>
            <person name="Banfield J.F."/>
        </authorList>
    </citation>
    <scope>NUCLEOTIDE SEQUENCE</scope>
    <source>
        <strain evidence="2">YM_69_17</strain>
    </source>
</reference>
<keyword evidence="1" id="KW-1133">Transmembrane helix</keyword>
<evidence type="ECO:0000256" key="1">
    <source>
        <dbReference type="SAM" id="Phobius"/>
    </source>
</evidence>
<feature type="transmembrane region" description="Helical" evidence="1">
    <location>
        <begin position="116"/>
        <end position="135"/>
    </location>
</feature>
<evidence type="ECO:0000313" key="2">
    <source>
        <dbReference type="EMBL" id="MBW8725685.1"/>
    </source>
</evidence>